<protein>
    <submittedName>
        <fullName evidence="2">Uncharacterized protein</fullName>
    </submittedName>
</protein>
<name>A0AA88X7N4_9ASTE</name>
<sequence>MDLSPPPNRTSHPLPPLPSTSQPSAVASPSSPAAAVPLSTVVVPTPSPCQLRRHSLSPSTSPPSAAAQPSSPDAAALPSTVGVPTPSPFIVTVARINDANREVDEIPGTVEGLEQYAENTASTMLYSTLQAGGIRSTAADHAASHIGKASGLLLLLKSIPYHASRNHRFSYIPAKVAAKHGLLVKQGGQSQIRMDSREGLSDAVFDMASVANTHLQKARELAGTVPVEARPVLLPALPAQKLPDNKVDTTRALILINSSYIVYG</sequence>
<feature type="compositionally biased region" description="Low complexity" evidence="1">
    <location>
        <begin position="56"/>
        <end position="80"/>
    </location>
</feature>
<keyword evidence="3" id="KW-1185">Reference proteome</keyword>
<feature type="region of interest" description="Disordered" evidence="1">
    <location>
        <begin position="1"/>
        <end position="81"/>
    </location>
</feature>
<evidence type="ECO:0000313" key="3">
    <source>
        <dbReference type="Proteomes" id="UP001188597"/>
    </source>
</evidence>
<evidence type="ECO:0000256" key="1">
    <source>
        <dbReference type="SAM" id="MobiDB-lite"/>
    </source>
</evidence>
<dbReference type="SUPFAM" id="SSF48576">
    <property type="entry name" value="Terpenoid synthases"/>
    <property type="match status" value="1"/>
</dbReference>
<accession>A0AA88X7N4</accession>
<feature type="compositionally biased region" description="Pro residues" evidence="1">
    <location>
        <begin position="1"/>
        <end position="18"/>
    </location>
</feature>
<proteinExistence type="predicted"/>
<dbReference type="AlphaFoldDB" id="A0AA88X7N4"/>
<dbReference type="EMBL" id="JAVXUP010000042">
    <property type="protein sequence ID" value="KAK3041064.1"/>
    <property type="molecule type" value="Genomic_DNA"/>
</dbReference>
<organism evidence="2 3">
    <name type="scientific">Escallonia herrerae</name>
    <dbReference type="NCBI Taxonomy" id="1293975"/>
    <lineage>
        <taxon>Eukaryota</taxon>
        <taxon>Viridiplantae</taxon>
        <taxon>Streptophyta</taxon>
        <taxon>Embryophyta</taxon>
        <taxon>Tracheophyta</taxon>
        <taxon>Spermatophyta</taxon>
        <taxon>Magnoliopsida</taxon>
        <taxon>eudicotyledons</taxon>
        <taxon>Gunneridae</taxon>
        <taxon>Pentapetalae</taxon>
        <taxon>asterids</taxon>
        <taxon>campanulids</taxon>
        <taxon>Escalloniales</taxon>
        <taxon>Escalloniaceae</taxon>
        <taxon>Escallonia</taxon>
    </lineage>
</organism>
<comment type="caution">
    <text evidence="2">The sequence shown here is derived from an EMBL/GenBank/DDBJ whole genome shotgun (WGS) entry which is preliminary data.</text>
</comment>
<feature type="compositionally biased region" description="Low complexity" evidence="1">
    <location>
        <begin position="19"/>
        <end position="44"/>
    </location>
</feature>
<dbReference type="Gene3D" id="1.10.600.10">
    <property type="entry name" value="Farnesyl Diphosphate Synthase"/>
    <property type="match status" value="1"/>
</dbReference>
<dbReference type="Pfam" id="PF00494">
    <property type="entry name" value="SQS_PSY"/>
    <property type="match status" value="1"/>
</dbReference>
<reference evidence="2" key="1">
    <citation type="submission" date="2022-12" db="EMBL/GenBank/DDBJ databases">
        <title>Draft genome assemblies for two species of Escallonia (Escalloniales).</title>
        <authorList>
            <person name="Chanderbali A."/>
            <person name="Dervinis C."/>
            <person name="Anghel I."/>
            <person name="Soltis D."/>
            <person name="Soltis P."/>
            <person name="Zapata F."/>
        </authorList>
    </citation>
    <scope>NUCLEOTIDE SEQUENCE</scope>
    <source>
        <strain evidence="2">UCBG64.0493</strain>
        <tissue evidence="2">Leaf</tissue>
    </source>
</reference>
<dbReference type="Proteomes" id="UP001188597">
    <property type="component" value="Unassembled WGS sequence"/>
</dbReference>
<gene>
    <name evidence="2" type="ORF">RJ639_026861</name>
</gene>
<evidence type="ECO:0000313" key="2">
    <source>
        <dbReference type="EMBL" id="KAK3041064.1"/>
    </source>
</evidence>
<dbReference type="InterPro" id="IPR008949">
    <property type="entry name" value="Isoprenoid_synthase_dom_sf"/>
</dbReference>
<dbReference type="InterPro" id="IPR002060">
    <property type="entry name" value="Squ/phyt_synthse"/>
</dbReference>